<dbReference type="InterPro" id="IPR025886">
    <property type="entry name" value="PP2-like"/>
</dbReference>
<evidence type="ECO:0000313" key="1">
    <source>
        <dbReference type="EMBL" id="CAK9311640.1"/>
    </source>
</evidence>
<accession>A0ABP0XU00</accession>
<gene>
    <name evidence="1" type="ORF">CITCOLO1_LOCUS3300</name>
</gene>
<evidence type="ECO:0000313" key="2">
    <source>
        <dbReference type="Proteomes" id="UP001642487"/>
    </source>
</evidence>
<dbReference type="EMBL" id="OZ021744">
    <property type="protein sequence ID" value="CAK9311640.1"/>
    <property type="molecule type" value="Genomic_DNA"/>
</dbReference>
<sequence>MANFSKPHYDADPRAVETIKGCRTVFYPRAFNVTWGNDNRYWRFPRQSINLKDPKSAVQLLQVSWLEVTCSTDNVEAGKTYKVGFNVSLQPDAFGWNELEVFIMAKVGKKGNYIFKKTNLGNKPTNSTKFSVPEEGLEMEVVAPPSSPGDCRLYFGLYEVWSGKWKGGLQIHNAFVEKV</sequence>
<dbReference type="Pfam" id="PF14299">
    <property type="entry name" value="PP2"/>
    <property type="match status" value="1"/>
</dbReference>
<dbReference type="Proteomes" id="UP001642487">
    <property type="component" value="Chromosome 10"/>
</dbReference>
<reference evidence="1 2" key="1">
    <citation type="submission" date="2024-03" db="EMBL/GenBank/DDBJ databases">
        <authorList>
            <person name="Gkanogiannis A."/>
            <person name="Becerra Lopez-Lavalle L."/>
        </authorList>
    </citation>
    <scope>NUCLEOTIDE SEQUENCE [LARGE SCALE GENOMIC DNA]</scope>
</reference>
<keyword evidence="2" id="KW-1185">Reference proteome</keyword>
<name>A0ABP0XU00_9ROSI</name>
<proteinExistence type="predicted"/>
<dbReference type="PANTHER" id="PTHR48478:SF1">
    <property type="entry name" value="LECTIN-LIKE"/>
    <property type="match status" value="1"/>
</dbReference>
<organism evidence="1 2">
    <name type="scientific">Citrullus colocynthis</name>
    <name type="common">colocynth</name>
    <dbReference type="NCBI Taxonomy" id="252529"/>
    <lineage>
        <taxon>Eukaryota</taxon>
        <taxon>Viridiplantae</taxon>
        <taxon>Streptophyta</taxon>
        <taxon>Embryophyta</taxon>
        <taxon>Tracheophyta</taxon>
        <taxon>Spermatophyta</taxon>
        <taxon>Magnoliopsida</taxon>
        <taxon>eudicotyledons</taxon>
        <taxon>Gunneridae</taxon>
        <taxon>Pentapetalae</taxon>
        <taxon>rosids</taxon>
        <taxon>fabids</taxon>
        <taxon>Cucurbitales</taxon>
        <taxon>Cucurbitaceae</taxon>
        <taxon>Benincaseae</taxon>
        <taxon>Citrullus</taxon>
    </lineage>
</organism>
<dbReference type="PANTHER" id="PTHR48478">
    <property type="entry name" value="LECTIN-LIKE"/>
    <property type="match status" value="1"/>
</dbReference>
<dbReference type="InterPro" id="IPR052147">
    <property type="entry name" value="PP2-like/Lectin"/>
</dbReference>
<protein>
    <submittedName>
        <fullName evidence="1">Uncharacterized protein</fullName>
    </submittedName>
</protein>